<dbReference type="InterPro" id="IPR000300">
    <property type="entry name" value="IPPc"/>
</dbReference>
<dbReference type="VEuPathDB" id="VectorBase:LDEU006337"/>
<dbReference type="OrthoDB" id="62798at2759"/>
<accession>A0A443SDV7</accession>
<dbReference type="AlphaFoldDB" id="A0A443SDV7"/>
<dbReference type="InterPro" id="IPR046985">
    <property type="entry name" value="IP5"/>
</dbReference>
<keyword evidence="3" id="KW-1185">Reference proteome</keyword>
<evidence type="ECO:0000313" key="3">
    <source>
        <dbReference type="Proteomes" id="UP000288716"/>
    </source>
</evidence>
<feature type="domain" description="Inositol polyphosphate-related phosphatase" evidence="1">
    <location>
        <begin position="1"/>
        <end position="192"/>
    </location>
</feature>
<dbReference type="PANTHER" id="PTHR11200:SF275">
    <property type="entry name" value="LD06095P"/>
    <property type="match status" value="1"/>
</dbReference>
<dbReference type="EMBL" id="NCKV01003454">
    <property type="protein sequence ID" value="RWS25703.1"/>
    <property type="molecule type" value="Genomic_DNA"/>
</dbReference>
<dbReference type="Pfam" id="PF22669">
    <property type="entry name" value="Exo_endo_phos2"/>
    <property type="match status" value="1"/>
</dbReference>
<dbReference type="Proteomes" id="UP000288716">
    <property type="component" value="Unassembled WGS sequence"/>
</dbReference>
<dbReference type="Gene3D" id="3.60.10.10">
    <property type="entry name" value="Endonuclease/exonuclease/phosphatase"/>
    <property type="match status" value="1"/>
</dbReference>
<dbReference type="STRING" id="299467.A0A443SDV7"/>
<dbReference type="GO" id="GO:0004439">
    <property type="term" value="F:phosphatidylinositol-4,5-bisphosphate 5-phosphatase activity"/>
    <property type="evidence" value="ECO:0007669"/>
    <property type="project" value="TreeGrafter"/>
</dbReference>
<proteinExistence type="predicted"/>
<sequence>YVKRGPIGLLGNKGATAVRLDFAGTSLCFVSAHFQAGDKKLQSRIKDYDVINGKLYFNNPKSKRISNHDLIFWFGDLNFRLDDLSAQDIVEILAKPPLQQSIDELLTKDQLRRSMKAGDVFSDYNDLRPTFKPTYKYTVGTNDYNLKRKPAFTDRVLYRKRKENLTVNQITYASNDDIKISDHKPITALFNIL</sequence>
<dbReference type="InterPro" id="IPR036691">
    <property type="entry name" value="Endo/exonu/phosph_ase_sf"/>
</dbReference>
<name>A0A443SDV7_9ACAR</name>
<evidence type="ECO:0000259" key="1">
    <source>
        <dbReference type="SMART" id="SM00128"/>
    </source>
</evidence>
<comment type="caution">
    <text evidence="2">The sequence shown here is derived from an EMBL/GenBank/DDBJ whole genome shotgun (WGS) entry which is preliminary data.</text>
</comment>
<dbReference type="SMART" id="SM00128">
    <property type="entry name" value="IPPc"/>
    <property type="match status" value="1"/>
</dbReference>
<dbReference type="GO" id="GO:0046856">
    <property type="term" value="P:phosphatidylinositol dephosphorylation"/>
    <property type="evidence" value="ECO:0007669"/>
    <property type="project" value="InterPro"/>
</dbReference>
<dbReference type="PANTHER" id="PTHR11200">
    <property type="entry name" value="INOSITOL 5-PHOSPHATASE"/>
    <property type="match status" value="1"/>
</dbReference>
<reference evidence="2 3" key="1">
    <citation type="journal article" date="2018" name="Gigascience">
        <title>Genomes of trombidid mites reveal novel predicted allergens and laterally-transferred genes associated with secondary metabolism.</title>
        <authorList>
            <person name="Dong X."/>
            <person name="Chaisiri K."/>
            <person name="Xia D."/>
            <person name="Armstrong S.D."/>
            <person name="Fang Y."/>
            <person name="Donnelly M.J."/>
            <person name="Kadowaki T."/>
            <person name="McGarry J.W."/>
            <person name="Darby A.C."/>
            <person name="Makepeace B.L."/>
        </authorList>
    </citation>
    <scope>NUCLEOTIDE SEQUENCE [LARGE SCALE GENOMIC DNA]</scope>
    <source>
        <strain evidence="2">UoL-UT</strain>
    </source>
</reference>
<feature type="non-terminal residue" evidence="2">
    <location>
        <position position="1"/>
    </location>
</feature>
<gene>
    <name evidence="2" type="ORF">B4U80_08337</name>
</gene>
<dbReference type="SUPFAM" id="SSF56219">
    <property type="entry name" value="DNase I-like"/>
    <property type="match status" value="1"/>
</dbReference>
<protein>
    <submittedName>
        <fullName evidence="2">Phosphatidylinositol 4:5-bisphosphate 5-phosphatase A-like isoform X2</fullName>
    </submittedName>
</protein>
<evidence type="ECO:0000313" key="2">
    <source>
        <dbReference type="EMBL" id="RWS25703.1"/>
    </source>
</evidence>
<feature type="non-terminal residue" evidence="2">
    <location>
        <position position="193"/>
    </location>
</feature>
<organism evidence="2 3">
    <name type="scientific">Leptotrombidium deliense</name>
    <dbReference type="NCBI Taxonomy" id="299467"/>
    <lineage>
        <taxon>Eukaryota</taxon>
        <taxon>Metazoa</taxon>
        <taxon>Ecdysozoa</taxon>
        <taxon>Arthropoda</taxon>
        <taxon>Chelicerata</taxon>
        <taxon>Arachnida</taxon>
        <taxon>Acari</taxon>
        <taxon>Acariformes</taxon>
        <taxon>Trombidiformes</taxon>
        <taxon>Prostigmata</taxon>
        <taxon>Anystina</taxon>
        <taxon>Parasitengona</taxon>
        <taxon>Trombiculoidea</taxon>
        <taxon>Trombiculidae</taxon>
        <taxon>Leptotrombidium</taxon>
    </lineage>
</organism>